<sequence>MLPAASQSRYWLNCSLLDAGIVTRLTLWPVCFSNLAICSRRKLRFLPVELAAIDNSPAAATSIAPTIAAQEISVLIKGFTSIGPSKTPSGFACSSKKSKTVWVRRSCQNPNRLSRYGYIGSNRDSHLELFYLHSGGYTKNRAIDRQPFSLGGATWIKNHPQEFKTIWFMMPAIPIAPARSAEPMHGLWPSANPV</sequence>
<dbReference type="AlphaFoldDB" id="A0A508X0P0"/>
<name>A0A508X0P0_9HYPH</name>
<evidence type="ECO:0000313" key="1">
    <source>
        <dbReference type="EMBL" id="VTZ63186.1"/>
    </source>
</evidence>
<dbReference type="EMBL" id="CABFNB010000116">
    <property type="protein sequence ID" value="VTZ63186.1"/>
    <property type="molecule type" value="Genomic_DNA"/>
</dbReference>
<protein>
    <submittedName>
        <fullName evidence="1">Uncharacterized protein</fullName>
    </submittedName>
</protein>
<accession>A0A508X0P0</accession>
<reference evidence="1" key="1">
    <citation type="submission" date="2019-06" db="EMBL/GenBank/DDBJ databases">
        <authorList>
            <person name="Le Quere A."/>
            <person name="Colella S."/>
        </authorList>
    </citation>
    <scope>NUCLEOTIDE SEQUENCE</scope>
    <source>
        <strain evidence="1">EmedicaeMD41</strain>
    </source>
</reference>
<organism evidence="1">
    <name type="scientific">Sinorhizobium medicae</name>
    <dbReference type="NCBI Taxonomy" id="110321"/>
    <lineage>
        <taxon>Bacteria</taxon>
        <taxon>Pseudomonadati</taxon>
        <taxon>Pseudomonadota</taxon>
        <taxon>Alphaproteobacteria</taxon>
        <taxon>Hyphomicrobiales</taxon>
        <taxon>Rhizobiaceae</taxon>
        <taxon>Sinorhizobium/Ensifer group</taxon>
        <taxon>Sinorhizobium</taxon>
    </lineage>
</organism>
<gene>
    <name evidence="1" type="ORF">EMEDMD4_490113</name>
</gene>
<proteinExistence type="predicted"/>
<dbReference type="Proteomes" id="UP000507954">
    <property type="component" value="Unassembled WGS sequence"/>
</dbReference>